<dbReference type="Pfam" id="PF06271">
    <property type="entry name" value="RDD"/>
    <property type="match status" value="1"/>
</dbReference>
<keyword evidence="2 6" id="KW-0812">Transmembrane</keyword>
<feature type="domain" description="RDD" evidence="7">
    <location>
        <begin position="124"/>
        <end position="231"/>
    </location>
</feature>
<name>A0ABP1S5Y9_9HEXA</name>
<evidence type="ECO:0000256" key="1">
    <source>
        <dbReference type="ARBA" id="ARBA00004141"/>
    </source>
</evidence>
<comment type="caution">
    <text evidence="8">The sequence shown here is derived from an EMBL/GenBank/DDBJ whole genome shotgun (WGS) entry which is preliminary data.</text>
</comment>
<proteinExistence type="predicted"/>
<feature type="transmembrane region" description="Helical" evidence="6">
    <location>
        <begin position="263"/>
        <end position="282"/>
    </location>
</feature>
<evidence type="ECO:0000313" key="8">
    <source>
        <dbReference type="EMBL" id="CAL8144384.1"/>
    </source>
</evidence>
<evidence type="ECO:0000256" key="2">
    <source>
        <dbReference type="ARBA" id="ARBA00022692"/>
    </source>
</evidence>
<keyword evidence="4 6" id="KW-0472">Membrane</keyword>
<dbReference type="InterPro" id="IPR010432">
    <property type="entry name" value="RDD"/>
</dbReference>
<dbReference type="PANTHER" id="PTHR13659:SF5">
    <property type="entry name" value="PROTEIN FAM8A1"/>
    <property type="match status" value="1"/>
</dbReference>
<gene>
    <name evidence="8" type="ORF">ODALV1_LOCUS30178</name>
</gene>
<organism evidence="8 9">
    <name type="scientific">Orchesella dallaii</name>
    <dbReference type="NCBI Taxonomy" id="48710"/>
    <lineage>
        <taxon>Eukaryota</taxon>
        <taxon>Metazoa</taxon>
        <taxon>Ecdysozoa</taxon>
        <taxon>Arthropoda</taxon>
        <taxon>Hexapoda</taxon>
        <taxon>Collembola</taxon>
        <taxon>Entomobryomorpha</taxon>
        <taxon>Entomobryoidea</taxon>
        <taxon>Orchesellidae</taxon>
        <taxon>Orchesellinae</taxon>
        <taxon>Orchesella</taxon>
    </lineage>
</organism>
<feature type="region of interest" description="Disordered" evidence="5">
    <location>
        <begin position="1"/>
        <end position="34"/>
    </location>
</feature>
<sequence length="301" mass="33866">MDENRNDSREGDARQRQTSSKSNDDPPPSSSTANEELLSANAEYCKQLESWLWKSYWQSTIAVSAYFTALNQQYGNGSPAGSVPPQSQQQPRAGGFRINFSVFANQLNNQQQRLGEPLSLVKIAPIWKRLLAEVIDFLILIVVKLLVTFTIVDNFDVIDFDSIDLSSFQQQDNDIRISSLYELAFTLSSELIILEIIHRLIACVFEGYCLSKSGCTPGKSLLNIRVIHAESIVPHPGNQPDAQYALVAPASYLSFPRAFFRSAVKNFSLAFFFPLCFTLFHFDHSRTLYDMMGKSLVVENN</sequence>
<feature type="transmembrane region" description="Helical" evidence="6">
    <location>
        <begin position="130"/>
        <end position="152"/>
    </location>
</feature>
<feature type="compositionally biased region" description="Basic and acidic residues" evidence="5">
    <location>
        <begin position="1"/>
        <end position="15"/>
    </location>
</feature>
<dbReference type="EMBL" id="CAXLJM020000160">
    <property type="protein sequence ID" value="CAL8144384.1"/>
    <property type="molecule type" value="Genomic_DNA"/>
</dbReference>
<keyword evidence="9" id="KW-1185">Reference proteome</keyword>
<evidence type="ECO:0000256" key="3">
    <source>
        <dbReference type="ARBA" id="ARBA00022989"/>
    </source>
</evidence>
<protein>
    <recommendedName>
        <fullName evidence="7">RDD domain-containing protein</fullName>
    </recommendedName>
</protein>
<comment type="subcellular location">
    <subcellularLocation>
        <location evidence="1">Membrane</location>
        <topology evidence="1">Multi-pass membrane protein</topology>
    </subcellularLocation>
</comment>
<dbReference type="InterPro" id="IPR039871">
    <property type="entry name" value="FAM8A1"/>
</dbReference>
<evidence type="ECO:0000256" key="6">
    <source>
        <dbReference type="SAM" id="Phobius"/>
    </source>
</evidence>
<reference evidence="8 9" key="1">
    <citation type="submission" date="2024-08" db="EMBL/GenBank/DDBJ databases">
        <authorList>
            <person name="Cucini C."/>
            <person name="Frati F."/>
        </authorList>
    </citation>
    <scope>NUCLEOTIDE SEQUENCE [LARGE SCALE GENOMIC DNA]</scope>
</reference>
<dbReference type="Proteomes" id="UP001642540">
    <property type="component" value="Unassembled WGS sequence"/>
</dbReference>
<dbReference type="PANTHER" id="PTHR13659">
    <property type="entry name" value="AUTOSOMAL HIGHLY CONSERVED PROTEIN"/>
    <property type="match status" value="1"/>
</dbReference>
<accession>A0ABP1S5Y9</accession>
<evidence type="ECO:0000313" key="9">
    <source>
        <dbReference type="Proteomes" id="UP001642540"/>
    </source>
</evidence>
<keyword evidence="3 6" id="KW-1133">Transmembrane helix</keyword>
<evidence type="ECO:0000256" key="5">
    <source>
        <dbReference type="SAM" id="MobiDB-lite"/>
    </source>
</evidence>
<evidence type="ECO:0000259" key="7">
    <source>
        <dbReference type="Pfam" id="PF06271"/>
    </source>
</evidence>
<evidence type="ECO:0000256" key="4">
    <source>
        <dbReference type="ARBA" id="ARBA00023136"/>
    </source>
</evidence>